<protein>
    <submittedName>
        <fullName evidence="1">Polygalacturonate 4-alpha-galacturonosyltransferase</fullName>
    </submittedName>
</protein>
<reference evidence="1" key="2">
    <citation type="journal article" date="2024" name="Plant">
        <title>Genomic evolution and insights into agronomic trait innovations of Sesamum species.</title>
        <authorList>
            <person name="Miao H."/>
            <person name="Wang L."/>
            <person name="Qu L."/>
            <person name="Liu H."/>
            <person name="Sun Y."/>
            <person name="Le M."/>
            <person name="Wang Q."/>
            <person name="Wei S."/>
            <person name="Zheng Y."/>
            <person name="Lin W."/>
            <person name="Duan Y."/>
            <person name="Cao H."/>
            <person name="Xiong S."/>
            <person name="Wang X."/>
            <person name="Wei L."/>
            <person name="Li C."/>
            <person name="Ma Q."/>
            <person name="Ju M."/>
            <person name="Zhao R."/>
            <person name="Li G."/>
            <person name="Mu C."/>
            <person name="Tian Q."/>
            <person name="Mei H."/>
            <person name="Zhang T."/>
            <person name="Gao T."/>
            <person name="Zhang H."/>
        </authorList>
    </citation>
    <scope>NUCLEOTIDE SEQUENCE</scope>
    <source>
        <strain evidence="1">G02</strain>
    </source>
</reference>
<gene>
    <name evidence="1" type="ORF">Sradi_2417700</name>
</gene>
<reference evidence="1" key="1">
    <citation type="submission" date="2020-06" db="EMBL/GenBank/DDBJ databases">
        <authorList>
            <person name="Li T."/>
            <person name="Hu X."/>
            <person name="Zhang T."/>
            <person name="Song X."/>
            <person name="Zhang H."/>
            <person name="Dai N."/>
            <person name="Sheng W."/>
            <person name="Hou X."/>
            <person name="Wei L."/>
        </authorList>
    </citation>
    <scope>NUCLEOTIDE SEQUENCE</scope>
    <source>
        <strain evidence="1">G02</strain>
        <tissue evidence="1">Leaf</tissue>
    </source>
</reference>
<dbReference type="AlphaFoldDB" id="A0AAW2SHM0"/>
<accession>A0AAW2SHM0</accession>
<evidence type="ECO:0000313" key="1">
    <source>
        <dbReference type="EMBL" id="KAL0391949.1"/>
    </source>
</evidence>
<organism evidence="1">
    <name type="scientific">Sesamum radiatum</name>
    <name type="common">Black benniseed</name>
    <dbReference type="NCBI Taxonomy" id="300843"/>
    <lineage>
        <taxon>Eukaryota</taxon>
        <taxon>Viridiplantae</taxon>
        <taxon>Streptophyta</taxon>
        <taxon>Embryophyta</taxon>
        <taxon>Tracheophyta</taxon>
        <taxon>Spermatophyta</taxon>
        <taxon>Magnoliopsida</taxon>
        <taxon>eudicotyledons</taxon>
        <taxon>Gunneridae</taxon>
        <taxon>Pentapetalae</taxon>
        <taxon>asterids</taxon>
        <taxon>lamiids</taxon>
        <taxon>Lamiales</taxon>
        <taxon>Pedaliaceae</taxon>
        <taxon>Sesamum</taxon>
    </lineage>
</organism>
<name>A0AAW2SHM0_SESRA</name>
<sequence>MLLIKLGASHKGMHEYLASEEGLCGGARLGSQKSFWVTCHLAFRTLLFLYNQKLICIVLADKDESSTDSSGQNDYATVATGTFVGGELYFHLKAAESFFLFFGDLKSTGVVSYAKQETSKAKQDEYNEDHSSFLGKTSKLPRRQLRGKRRENHTVDSVKQDYDVTVKLENEPIQRSKSVDSAVMGKYSLWRKQNENENSDSNVRTIQDQMIMARVYISLAITKNKLDLVHELQNRLRDSQRSLGEATTDAHLHRR</sequence>
<dbReference type="EMBL" id="JACGWJ010000010">
    <property type="protein sequence ID" value="KAL0391949.1"/>
    <property type="molecule type" value="Genomic_DNA"/>
</dbReference>
<comment type="caution">
    <text evidence="1">The sequence shown here is derived from an EMBL/GenBank/DDBJ whole genome shotgun (WGS) entry which is preliminary data.</text>
</comment>
<dbReference type="Pfam" id="PF25557">
    <property type="entry name" value="GAUT_1"/>
    <property type="match status" value="1"/>
</dbReference>
<proteinExistence type="predicted"/>